<reference evidence="1" key="1">
    <citation type="submission" date="2024-05" db="EMBL/GenBank/DDBJ databases">
        <title>Whole genome shotgun sequence of Streptomyces hygroscopicus NBRC 113678.</title>
        <authorList>
            <person name="Komaki H."/>
            <person name="Tamura T."/>
        </authorList>
    </citation>
    <scope>NUCLEOTIDE SEQUENCE</scope>
    <source>
        <strain evidence="1">N11-34</strain>
    </source>
</reference>
<dbReference type="Proteomes" id="UP001054854">
    <property type="component" value="Unassembled WGS sequence"/>
</dbReference>
<evidence type="ECO:0008006" key="3">
    <source>
        <dbReference type="Google" id="ProtNLM"/>
    </source>
</evidence>
<accession>A0ABQ3U672</accession>
<organism evidence="1 2">
    <name type="scientific">Streptomyces hygroscopicus</name>
    <dbReference type="NCBI Taxonomy" id="1912"/>
    <lineage>
        <taxon>Bacteria</taxon>
        <taxon>Bacillati</taxon>
        <taxon>Actinomycetota</taxon>
        <taxon>Actinomycetes</taxon>
        <taxon>Kitasatosporales</taxon>
        <taxon>Streptomycetaceae</taxon>
        <taxon>Streptomyces</taxon>
        <taxon>Streptomyces violaceusniger group</taxon>
    </lineage>
</organism>
<evidence type="ECO:0000313" key="1">
    <source>
        <dbReference type="EMBL" id="GHJ30741.1"/>
    </source>
</evidence>
<comment type="caution">
    <text evidence="1">The sequence shown here is derived from an EMBL/GenBank/DDBJ whole genome shotgun (WGS) entry which is preliminary data.</text>
</comment>
<protein>
    <recommendedName>
        <fullName evidence="3">Transposase</fullName>
    </recommendedName>
</protein>
<sequence length="69" mass="7866">MADGTPYVAAWRRIRRTRSGRARALNERLAEAVRGPVRALRRPSISTDESVSRGYYSGEIPVRILHKCR</sequence>
<gene>
    <name evidence="1" type="ORF">TPA0910_51740</name>
</gene>
<proteinExistence type="predicted"/>
<keyword evidence="2" id="KW-1185">Reference proteome</keyword>
<dbReference type="EMBL" id="BNEK01000005">
    <property type="protein sequence ID" value="GHJ30741.1"/>
    <property type="molecule type" value="Genomic_DNA"/>
</dbReference>
<evidence type="ECO:0000313" key="2">
    <source>
        <dbReference type="Proteomes" id="UP001054854"/>
    </source>
</evidence>
<name>A0ABQ3U672_STRHY</name>